<dbReference type="EMBL" id="AEHQ01000030">
    <property type="protein sequence ID" value="EFO71127.1"/>
    <property type="molecule type" value="Genomic_DNA"/>
</dbReference>
<protein>
    <submittedName>
        <fullName evidence="2">Uncharacterized protein</fullName>
    </submittedName>
</protein>
<gene>
    <name evidence="2" type="ORF">HMPREF9211_1519</name>
</gene>
<sequence length="38" mass="4350">MRGGDEKKESVLGAIKKYQAEDKEKPKEKKEASKEAER</sequence>
<feature type="compositionally biased region" description="Basic and acidic residues" evidence="1">
    <location>
        <begin position="1"/>
        <end position="10"/>
    </location>
</feature>
<feature type="region of interest" description="Disordered" evidence="1">
    <location>
        <begin position="1"/>
        <end position="38"/>
    </location>
</feature>
<evidence type="ECO:0000256" key="1">
    <source>
        <dbReference type="SAM" id="MobiDB-lite"/>
    </source>
</evidence>
<evidence type="ECO:0000313" key="3">
    <source>
        <dbReference type="Proteomes" id="UP000003648"/>
    </source>
</evidence>
<proteinExistence type="predicted"/>
<feature type="compositionally biased region" description="Basic and acidic residues" evidence="1">
    <location>
        <begin position="18"/>
        <end position="38"/>
    </location>
</feature>
<accession>E1NRY3</accession>
<dbReference type="Proteomes" id="UP000003648">
    <property type="component" value="Unassembled WGS sequence"/>
</dbReference>
<dbReference type="AlphaFoldDB" id="E1NRY3"/>
<name>E1NRY3_9LACO</name>
<organism evidence="2 3">
    <name type="scientific">Lactobacillus iners LactinV 01V1-a</name>
    <dbReference type="NCBI Taxonomy" id="879297"/>
    <lineage>
        <taxon>Bacteria</taxon>
        <taxon>Bacillati</taxon>
        <taxon>Bacillota</taxon>
        <taxon>Bacilli</taxon>
        <taxon>Lactobacillales</taxon>
        <taxon>Lactobacillaceae</taxon>
        <taxon>Lactobacillus</taxon>
    </lineage>
</organism>
<reference evidence="2 3" key="1">
    <citation type="submission" date="2010-09" db="EMBL/GenBank/DDBJ databases">
        <authorList>
            <person name="Durkin A.S."/>
            <person name="Madupu R."/>
            <person name="Torralba M."/>
            <person name="Gillis M."/>
            <person name="Methe B."/>
            <person name="Sutton G."/>
            <person name="Nelson K.E."/>
        </authorList>
    </citation>
    <scope>NUCLEOTIDE SEQUENCE [LARGE SCALE GENOMIC DNA]</scope>
    <source>
        <strain evidence="2 3">LactinV 01V1-a</strain>
    </source>
</reference>
<evidence type="ECO:0000313" key="2">
    <source>
        <dbReference type="EMBL" id="EFO71127.1"/>
    </source>
</evidence>
<comment type="caution">
    <text evidence="2">The sequence shown here is derived from an EMBL/GenBank/DDBJ whole genome shotgun (WGS) entry which is preliminary data.</text>
</comment>